<keyword evidence="3" id="KW-1185">Reference proteome</keyword>
<reference evidence="2 3" key="1">
    <citation type="submission" date="2016-10" db="EMBL/GenBank/DDBJ databases">
        <title>Arsenicibacter rosenii gen. nov., sp. nov., an efficient arsenic-methylating bacterium isolated from an arsenic-contaminated paddy soil.</title>
        <authorList>
            <person name="Huang K."/>
        </authorList>
    </citation>
    <scope>NUCLEOTIDE SEQUENCE [LARGE SCALE GENOMIC DNA]</scope>
    <source>
        <strain evidence="2 3">SM-1</strain>
    </source>
</reference>
<gene>
    <name evidence="2" type="ORF">BLX24_11205</name>
</gene>
<comment type="caution">
    <text evidence="2">The sequence shown here is derived from an EMBL/GenBank/DDBJ whole genome shotgun (WGS) entry which is preliminary data.</text>
</comment>
<feature type="transmembrane region" description="Helical" evidence="1">
    <location>
        <begin position="181"/>
        <end position="199"/>
    </location>
</feature>
<name>A0A1S2VKS3_9BACT</name>
<feature type="transmembrane region" description="Helical" evidence="1">
    <location>
        <begin position="372"/>
        <end position="392"/>
    </location>
</feature>
<feature type="transmembrane region" description="Helical" evidence="1">
    <location>
        <begin position="206"/>
        <end position="239"/>
    </location>
</feature>
<evidence type="ECO:0008006" key="4">
    <source>
        <dbReference type="Google" id="ProtNLM"/>
    </source>
</evidence>
<dbReference type="EMBL" id="MORL01000005">
    <property type="protein sequence ID" value="OIN58796.1"/>
    <property type="molecule type" value="Genomic_DNA"/>
</dbReference>
<dbReference type="AlphaFoldDB" id="A0A1S2VKS3"/>
<feature type="transmembrane region" description="Helical" evidence="1">
    <location>
        <begin position="7"/>
        <end position="24"/>
    </location>
</feature>
<feature type="transmembrane region" description="Helical" evidence="1">
    <location>
        <begin position="61"/>
        <end position="80"/>
    </location>
</feature>
<protein>
    <recommendedName>
        <fullName evidence="4">Oligosaccharide repeat unit polymerase</fullName>
    </recommendedName>
</protein>
<evidence type="ECO:0000313" key="3">
    <source>
        <dbReference type="Proteomes" id="UP000181790"/>
    </source>
</evidence>
<feature type="transmembrane region" description="Helical" evidence="1">
    <location>
        <begin position="30"/>
        <end position="49"/>
    </location>
</feature>
<dbReference type="Pfam" id="PF14296">
    <property type="entry name" value="O-ag_pol_Wzy"/>
    <property type="match status" value="1"/>
</dbReference>
<dbReference type="NCBIfam" id="TIGR04370">
    <property type="entry name" value="glyco_rpt_poly"/>
    <property type="match status" value="1"/>
</dbReference>
<dbReference type="InterPro" id="IPR029468">
    <property type="entry name" value="O-ag_pol_Wzy"/>
</dbReference>
<evidence type="ECO:0000313" key="2">
    <source>
        <dbReference type="EMBL" id="OIN58796.1"/>
    </source>
</evidence>
<feature type="transmembrane region" description="Helical" evidence="1">
    <location>
        <begin position="136"/>
        <end position="156"/>
    </location>
</feature>
<feature type="transmembrane region" description="Helical" evidence="1">
    <location>
        <begin position="428"/>
        <end position="446"/>
    </location>
</feature>
<keyword evidence="1" id="KW-1133">Transmembrane helix</keyword>
<proteinExistence type="predicted"/>
<accession>A0A1S2VKS3</accession>
<dbReference type="RefSeq" id="WP_071503248.1">
    <property type="nucleotide sequence ID" value="NZ_MORL01000005.1"/>
</dbReference>
<keyword evidence="1" id="KW-0472">Membrane</keyword>
<evidence type="ECO:0000256" key="1">
    <source>
        <dbReference type="SAM" id="Phobius"/>
    </source>
</evidence>
<sequence length="449" mass="52464">MSLNKIISYPIIHTIILLLIFSLNNDIYLYEIYVIILSSMFMLFGYLYVIRNESIDIFHSIHIVVALYMALFVYTPLSLISVGRTDCFGVDVMPGCIKATFVFLFSFLFFLLGYYKASYLRFYSFIPINKNKIKNIMIFSYVIWVLAFALSIYYLFLTGRSFTYIFSMGQDGNKIDQNTDLLFLSNFSLCMIVPLIYIFKFNNNKFIFIVLAFMTFSVFYIRGFRIFLIIMIVSIFLYYYKSNNKKPSTNILIFFTITLFYLSTLLGSTRGSLRSGEKANSSLSTTDFIYTLESNFDLYKPFYGLMMNYPDKYDFTLGKSLIIDTFTLWIPRAFWHNKPLAQDMTMVVGIRHSVNDFAILNAAIAWPNIGEYYLDFGIIGCFIIFFVFGYFLKKMNSLYHSNNLNHLVLYSVCYTLLLQFITRGGLCYFSAFFLFTTSPYFLITKFSKV</sequence>
<feature type="transmembrane region" description="Helical" evidence="1">
    <location>
        <begin position="251"/>
        <end position="268"/>
    </location>
</feature>
<keyword evidence="1" id="KW-0812">Transmembrane</keyword>
<dbReference type="Proteomes" id="UP000181790">
    <property type="component" value="Unassembled WGS sequence"/>
</dbReference>
<feature type="transmembrane region" description="Helical" evidence="1">
    <location>
        <begin position="92"/>
        <end position="115"/>
    </location>
</feature>
<organism evidence="2 3">
    <name type="scientific">Arsenicibacter rosenii</name>
    <dbReference type="NCBI Taxonomy" id="1750698"/>
    <lineage>
        <taxon>Bacteria</taxon>
        <taxon>Pseudomonadati</taxon>
        <taxon>Bacteroidota</taxon>
        <taxon>Cytophagia</taxon>
        <taxon>Cytophagales</taxon>
        <taxon>Spirosomataceae</taxon>
        <taxon>Arsenicibacter</taxon>
    </lineage>
</organism>